<evidence type="ECO:0000313" key="2">
    <source>
        <dbReference type="Proteomes" id="UP000501690"/>
    </source>
</evidence>
<dbReference type="EMBL" id="CP039354">
    <property type="protein sequence ID" value="QCE12237.1"/>
    <property type="molecule type" value="Genomic_DNA"/>
</dbReference>
<reference evidence="1 2" key="1">
    <citation type="submission" date="2019-04" db="EMBL/GenBank/DDBJ databases">
        <title>An improved genome assembly and genetic linkage map for asparagus bean, Vigna unguiculata ssp. sesquipedialis.</title>
        <authorList>
            <person name="Xia Q."/>
            <person name="Zhang R."/>
            <person name="Dong Y."/>
        </authorList>
    </citation>
    <scope>NUCLEOTIDE SEQUENCE [LARGE SCALE GENOMIC DNA]</scope>
    <source>
        <tissue evidence="1">Leaf</tissue>
    </source>
</reference>
<protein>
    <submittedName>
        <fullName evidence="1">Uncharacterized protein</fullName>
    </submittedName>
</protein>
<keyword evidence="2" id="KW-1185">Reference proteome</keyword>
<organism evidence="1 2">
    <name type="scientific">Vigna unguiculata</name>
    <name type="common">Cowpea</name>
    <dbReference type="NCBI Taxonomy" id="3917"/>
    <lineage>
        <taxon>Eukaryota</taxon>
        <taxon>Viridiplantae</taxon>
        <taxon>Streptophyta</taxon>
        <taxon>Embryophyta</taxon>
        <taxon>Tracheophyta</taxon>
        <taxon>Spermatophyta</taxon>
        <taxon>Magnoliopsida</taxon>
        <taxon>eudicotyledons</taxon>
        <taxon>Gunneridae</taxon>
        <taxon>Pentapetalae</taxon>
        <taxon>rosids</taxon>
        <taxon>fabids</taxon>
        <taxon>Fabales</taxon>
        <taxon>Fabaceae</taxon>
        <taxon>Papilionoideae</taxon>
        <taxon>50 kb inversion clade</taxon>
        <taxon>NPAAA clade</taxon>
        <taxon>indigoferoid/millettioid clade</taxon>
        <taxon>Phaseoleae</taxon>
        <taxon>Vigna</taxon>
    </lineage>
</organism>
<accession>A0A4D6NK32</accession>
<dbReference type="Proteomes" id="UP000501690">
    <property type="component" value="Linkage Group LG10"/>
</dbReference>
<dbReference type="AlphaFoldDB" id="A0A4D6NK32"/>
<proteinExistence type="predicted"/>
<evidence type="ECO:0000313" key="1">
    <source>
        <dbReference type="EMBL" id="QCE12237.1"/>
    </source>
</evidence>
<sequence>MVRRRCSDDAGRMGRRTVAGFSKKKKKGGRYYNEMVWGFLTLRSPTASVIRNQGIFNQMHLMQLEITTRRCHAMQLLNFKIFHNIL</sequence>
<name>A0A4D6NK32_VIGUN</name>
<gene>
    <name evidence="1" type="ORF">DEO72_LG10g3478</name>
</gene>